<evidence type="ECO:0000259" key="7">
    <source>
        <dbReference type="SMART" id="SM00182"/>
    </source>
</evidence>
<evidence type="ECO:0000256" key="6">
    <source>
        <dbReference type="ARBA" id="ARBA00023306"/>
    </source>
</evidence>
<dbReference type="InterPro" id="IPR044554">
    <property type="entry name" value="ANAPC2"/>
</dbReference>
<keyword evidence="4" id="KW-0498">Mitosis</keyword>
<organism evidence="9 10">
    <name type="scientific">Mola mola</name>
    <name type="common">Ocean sunfish</name>
    <name type="synonym">Tetraodon mola</name>
    <dbReference type="NCBI Taxonomy" id="94237"/>
    <lineage>
        <taxon>Eukaryota</taxon>
        <taxon>Metazoa</taxon>
        <taxon>Chordata</taxon>
        <taxon>Craniata</taxon>
        <taxon>Vertebrata</taxon>
        <taxon>Euteleostomi</taxon>
        <taxon>Actinopterygii</taxon>
        <taxon>Neopterygii</taxon>
        <taxon>Teleostei</taxon>
        <taxon>Neoteleostei</taxon>
        <taxon>Acanthomorphata</taxon>
        <taxon>Eupercaria</taxon>
        <taxon>Tetraodontiformes</taxon>
        <taxon>Molidae</taxon>
        <taxon>Mola</taxon>
    </lineage>
</organism>
<dbReference type="SMART" id="SM00182">
    <property type="entry name" value="CULLIN"/>
    <property type="match status" value="1"/>
</dbReference>
<evidence type="ECO:0000256" key="2">
    <source>
        <dbReference type="ARBA" id="ARBA00016068"/>
    </source>
</evidence>
<dbReference type="InterPro" id="IPR036390">
    <property type="entry name" value="WH_DNA-bd_sf"/>
</dbReference>
<evidence type="ECO:0000256" key="3">
    <source>
        <dbReference type="ARBA" id="ARBA00022618"/>
    </source>
</evidence>
<dbReference type="GO" id="GO:0070979">
    <property type="term" value="P:protein K11-linked ubiquitination"/>
    <property type="evidence" value="ECO:0007669"/>
    <property type="project" value="TreeGrafter"/>
</dbReference>
<dbReference type="SUPFAM" id="SSF75632">
    <property type="entry name" value="Cullin homology domain"/>
    <property type="match status" value="1"/>
</dbReference>
<evidence type="ECO:0000313" key="10">
    <source>
        <dbReference type="Proteomes" id="UP000261620"/>
    </source>
</evidence>
<protein>
    <recommendedName>
        <fullName evidence="2">Anaphase-promoting complex subunit 2</fullName>
    </recommendedName>
</protein>
<evidence type="ECO:0000313" key="9">
    <source>
        <dbReference type="Ensembl" id="ENSMMOP00000009172.1"/>
    </source>
</evidence>
<reference evidence="9" key="2">
    <citation type="submission" date="2025-09" db="UniProtKB">
        <authorList>
            <consortium name="Ensembl"/>
        </authorList>
    </citation>
    <scope>IDENTIFICATION</scope>
</reference>
<dbReference type="SUPFAM" id="SSF46785">
    <property type="entry name" value="Winged helix' DNA-binding domain"/>
    <property type="match status" value="1"/>
</dbReference>
<evidence type="ECO:0000259" key="8">
    <source>
        <dbReference type="SMART" id="SM01013"/>
    </source>
</evidence>
<accession>A0A3Q3WAX7</accession>
<dbReference type="Ensembl" id="ENSMMOT00000009335.1">
    <property type="protein sequence ID" value="ENSMMOP00000009172.1"/>
    <property type="gene ID" value="ENSMMOG00000007095.1"/>
</dbReference>
<dbReference type="Pfam" id="PF08672">
    <property type="entry name" value="ANAPC2"/>
    <property type="match status" value="1"/>
</dbReference>
<evidence type="ECO:0000256" key="1">
    <source>
        <dbReference type="ARBA" id="ARBA00004906"/>
    </source>
</evidence>
<dbReference type="PANTHER" id="PTHR45957">
    <property type="entry name" value="ANAPHASE-PROMOTING COMPLEX SUBUNIT 2"/>
    <property type="match status" value="1"/>
</dbReference>
<dbReference type="GO" id="GO:0007091">
    <property type="term" value="P:metaphase/anaphase transition of mitotic cell cycle"/>
    <property type="evidence" value="ECO:0007669"/>
    <property type="project" value="TreeGrafter"/>
</dbReference>
<keyword evidence="5" id="KW-0833">Ubl conjugation pathway</keyword>
<dbReference type="InterPro" id="IPR016158">
    <property type="entry name" value="Cullin_homology"/>
</dbReference>
<dbReference type="STRING" id="94237.ENSMMOP00000009172"/>
<dbReference type="AlphaFoldDB" id="A0A3Q3WAX7"/>
<proteinExistence type="predicted"/>
<dbReference type="Gene3D" id="1.20.1310.10">
    <property type="entry name" value="Cullin Repeats"/>
    <property type="match status" value="1"/>
</dbReference>
<feature type="domain" description="Anaphase-promoting complex subunit 2 C-terminal" evidence="8">
    <location>
        <begin position="489"/>
        <end position="542"/>
    </location>
</feature>
<dbReference type="PANTHER" id="PTHR45957:SF1">
    <property type="entry name" value="ANAPHASE-PROMOTING COMPLEX SUBUNIT 2"/>
    <property type="match status" value="1"/>
</dbReference>
<name>A0A3Q3WAX7_MOLML</name>
<comment type="pathway">
    <text evidence="1">Protein modification; protein ubiquitination.</text>
</comment>
<dbReference type="InterPro" id="IPR014786">
    <property type="entry name" value="ANAPC2_C"/>
</dbReference>
<reference evidence="9" key="1">
    <citation type="submission" date="2025-08" db="UniProtKB">
        <authorList>
            <consortium name="Ensembl"/>
        </authorList>
    </citation>
    <scope>IDENTIFICATION</scope>
</reference>
<keyword evidence="6" id="KW-0131">Cell cycle</keyword>
<dbReference type="OMA" id="TACISEG"/>
<evidence type="ECO:0000256" key="4">
    <source>
        <dbReference type="ARBA" id="ARBA00022776"/>
    </source>
</evidence>
<dbReference type="GO" id="GO:0005680">
    <property type="term" value="C:anaphase-promoting complex"/>
    <property type="evidence" value="ECO:0007669"/>
    <property type="project" value="TreeGrafter"/>
</dbReference>
<keyword evidence="10" id="KW-1185">Reference proteome</keyword>
<dbReference type="InterPro" id="IPR036317">
    <property type="entry name" value="Cullin_homology_sf"/>
</dbReference>
<evidence type="ECO:0000256" key="5">
    <source>
        <dbReference type="ARBA" id="ARBA00022786"/>
    </source>
</evidence>
<keyword evidence="3" id="KW-0132">Cell division</keyword>
<sequence>MVGIIYLLADNYTKLSLSQGLGRLLETLKIGLTLSVVPKFWRAFILLLFSPSPVLQECVLEFYSRTFSAPEGGFFPGCGVPTQQCWCLEALGQLKVLSHILSRLQLLECVSSEAITSILQELIEKRMEHVCKRYRWRVPAPSDSSVASIPSFKAGQASSSVLKQWRCHMHQFLCRIYVNMRIKKLFAVIRDFPESKTATEVLPRKNQQETGAPHVVKSAFESHLLHPGVHMSDILTAYVSAIKARRLWQIVAGLTGAAEGCKASELSQGNLVTLEIQDRDEGGNDLEGWTPHPTDAVPDKMSLKRPSSGIISLLASIYASKDIFIDDNRVMLAEGLLHQFNCNTAREICDMELLKQRIGDFHMHYCEVMLKDMTDSRKRKEEETLLSLSSELWSPLKEEMLKLPPLLCQDMEANTHCYKKLKAVRALRWKPHLGSLTLDDKSYWNLEELVHRMLMDRGMMLIDSGEESRSNTTTQSEQREKKLQLFWAYIQAMLTNLDSMTLDRIHSMLQKFIATGPIVTEMDVNELEAFLQKEVREYQLMQESTDSPNPTDGDGVGERKILILLISASSKLQNLFLKLSDISNKHQQHVKLDLYFNKSGIIL</sequence>
<dbReference type="Proteomes" id="UP000261620">
    <property type="component" value="Unplaced"/>
</dbReference>
<dbReference type="Pfam" id="PF25773">
    <property type="entry name" value="TPR_ANAPC2"/>
    <property type="match status" value="1"/>
</dbReference>
<dbReference type="InterPro" id="IPR057975">
    <property type="entry name" value="TPR_ANAPC2"/>
</dbReference>
<dbReference type="Gene3D" id="1.10.10.10">
    <property type="entry name" value="Winged helix-like DNA-binding domain superfamily/Winged helix DNA-binding domain"/>
    <property type="match status" value="1"/>
</dbReference>
<dbReference type="InterPro" id="IPR036388">
    <property type="entry name" value="WH-like_DNA-bd_sf"/>
</dbReference>
<dbReference type="SMART" id="SM01013">
    <property type="entry name" value="APC2"/>
    <property type="match status" value="1"/>
</dbReference>
<feature type="domain" description="Cullin family profile" evidence="7">
    <location>
        <begin position="308"/>
        <end position="442"/>
    </location>
</feature>